<protein>
    <submittedName>
        <fullName evidence="2">BQ5605_C009g05798 protein</fullName>
    </submittedName>
</protein>
<dbReference type="Proteomes" id="UP000249464">
    <property type="component" value="Unassembled WGS sequence"/>
</dbReference>
<evidence type="ECO:0000313" key="2">
    <source>
        <dbReference type="EMBL" id="SGY86081.1"/>
    </source>
</evidence>
<feature type="compositionally biased region" description="Polar residues" evidence="1">
    <location>
        <begin position="283"/>
        <end position="297"/>
    </location>
</feature>
<feature type="compositionally biased region" description="Polar residues" evidence="1">
    <location>
        <begin position="55"/>
        <end position="64"/>
    </location>
</feature>
<dbReference type="EMBL" id="FQNC01000049">
    <property type="protein sequence ID" value="SGY86081.1"/>
    <property type="molecule type" value="Genomic_DNA"/>
</dbReference>
<proteinExistence type="predicted"/>
<gene>
    <name evidence="2" type="primary">BQ5605_C009g05798</name>
    <name evidence="2" type="ORF">BQ5605_C009G05798</name>
</gene>
<organism evidence="2 3">
    <name type="scientific">Microbotryum silenes-dioicae</name>
    <dbReference type="NCBI Taxonomy" id="796604"/>
    <lineage>
        <taxon>Eukaryota</taxon>
        <taxon>Fungi</taxon>
        <taxon>Dikarya</taxon>
        <taxon>Basidiomycota</taxon>
        <taxon>Pucciniomycotina</taxon>
        <taxon>Microbotryomycetes</taxon>
        <taxon>Microbotryales</taxon>
        <taxon>Microbotryaceae</taxon>
        <taxon>Microbotryum</taxon>
    </lineage>
</organism>
<reference evidence="2 3" key="1">
    <citation type="submission" date="2016-11" db="EMBL/GenBank/DDBJ databases">
        <authorList>
            <person name="Jaros S."/>
            <person name="Januszkiewicz K."/>
            <person name="Wedrychowicz H."/>
        </authorList>
    </citation>
    <scope>NUCLEOTIDE SEQUENCE [LARGE SCALE GENOMIC DNA]</scope>
</reference>
<evidence type="ECO:0000256" key="1">
    <source>
        <dbReference type="SAM" id="MobiDB-lite"/>
    </source>
</evidence>
<feature type="compositionally biased region" description="Polar residues" evidence="1">
    <location>
        <begin position="309"/>
        <end position="323"/>
    </location>
</feature>
<name>A0A2X0N7X0_9BASI</name>
<feature type="region of interest" description="Disordered" evidence="1">
    <location>
        <begin position="344"/>
        <end position="370"/>
    </location>
</feature>
<feature type="compositionally biased region" description="Low complexity" evidence="1">
    <location>
        <begin position="42"/>
        <end position="54"/>
    </location>
</feature>
<feature type="region of interest" description="Disordered" evidence="1">
    <location>
        <begin position="262"/>
        <end position="324"/>
    </location>
</feature>
<dbReference type="AlphaFoldDB" id="A0A2X0N7X0"/>
<evidence type="ECO:0000313" key="3">
    <source>
        <dbReference type="Proteomes" id="UP000249464"/>
    </source>
</evidence>
<accession>A0A2X0N7X0</accession>
<keyword evidence="3" id="KW-1185">Reference proteome</keyword>
<feature type="region of interest" description="Disordered" evidence="1">
    <location>
        <begin position="32"/>
        <end position="64"/>
    </location>
</feature>
<sequence>MTESTRNTTSRTTWRLKKYSCAYAAGSERPITIPAPRLGPCSSPSILSSTTSTSGYQSDNSTGTQNQRQALEWVHCERARLTKPPAHCSSDPGLLCELTTPSSTLGSTFASSDSPTLRILFQPLHSNQSTQSTLMYQDLDLASFASPQIQAICPPDELAIRAVYKASMIGIRYFSAERKLASIKRFQLNFENHEEVLQFLDATKAWIPAKPSSDTQPSSSRARMTIRHTRTTQAPIVPTPCAPATLVTADQLDESKVYLAAGSSRADVGRSESAGNSWPRPIPTSSHAQNWPSTQHLARSAQLAVSGGAEQSGTDPAPTSSLNLHLDSDSMARLDRMLPRLRGALRAPEEEPSARGPNSEWNDVRAEGDQHRDIGSANELAELDDASLLDVINNIIQEPGFEKLVERVNGLLQCSDGRT</sequence>